<dbReference type="GO" id="GO:0005737">
    <property type="term" value="C:cytoplasm"/>
    <property type="evidence" value="ECO:0007669"/>
    <property type="project" value="TreeGrafter"/>
</dbReference>
<dbReference type="InterPro" id="IPR036591">
    <property type="entry name" value="YggU-like_sf"/>
</dbReference>
<dbReference type="HAMAP" id="MF_00634">
    <property type="entry name" value="UPF0235"/>
    <property type="match status" value="1"/>
</dbReference>
<comment type="similarity">
    <text evidence="1 2">Belongs to the UPF0235 family.</text>
</comment>
<dbReference type="InterPro" id="IPR003746">
    <property type="entry name" value="DUF167"/>
</dbReference>
<sequence>MDTSEYVSRGHVDEELCILEVQVTPKAKENKIVGFQGEVLKVRVTEPPEKGKANEAVVSLLAKALGIPKRDVTLVSGESSRKKKLMIPKKVQEKLHVWRS</sequence>
<accession>A0AA34WHY3</accession>
<dbReference type="KEGG" id="cpm:G5S_0576"/>
<dbReference type="PANTHER" id="PTHR13420:SF7">
    <property type="entry name" value="UPF0235 PROTEIN C15ORF40"/>
    <property type="match status" value="1"/>
</dbReference>
<gene>
    <name evidence="3" type="ordered locus">G5S_0576</name>
</gene>
<evidence type="ECO:0000256" key="2">
    <source>
        <dbReference type="HAMAP-Rule" id="MF_00634"/>
    </source>
</evidence>
<evidence type="ECO:0000313" key="3">
    <source>
        <dbReference type="EMBL" id="AEB41549.1"/>
    </source>
</evidence>
<dbReference type="PANTHER" id="PTHR13420">
    <property type="entry name" value="UPF0235 PROTEIN C15ORF40"/>
    <property type="match status" value="1"/>
</dbReference>
<dbReference type="Proteomes" id="UP000008305">
    <property type="component" value="Chromosome"/>
</dbReference>
<dbReference type="NCBIfam" id="NF001887">
    <property type="entry name" value="PRK00647.1"/>
    <property type="match status" value="1"/>
</dbReference>
<evidence type="ECO:0000256" key="1">
    <source>
        <dbReference type="ARBA" id="ARBA00010364"/>
    </source>
</evidence>
<dbReference type="SUPFAM" id="SSF69786">
    <property type="entry name" value="YggU-like"/>
    <property type="match status" value="1"/>
</dbReference>
<evidence type="ECO:0000313" key="4">
    <source>
        <dbReference type="Proteomes" id="UP000008305"/>
    </source>
</evidence>
<name>A0AA34WHY3_CHLPE</name>
<dbReference type="NCBIfam" id="TIGR00251">
    <property type="entry name" value="DUF167 family protein"/>
    <property type="match status" value="1"/>
</dbReference>
<reference evidence="3 4" key="1">
    <citation type="journal article" date="2011" name="J. Bacteriol.">
        <title>Genome sequence of the obligate intracellular animal pathogen Chlamydia pecorum E58.</title>
        <authorList>
            <person name="Mojica S."/>
            <person name="Huot Creasy H."/>
            <person name="Daugherty S."/>
            <person name="Read T.D."/>
            <person name="Kim T."/>
            <person name="Kaltenboeck B."/>
            <person name="Bavoil P."/>
            <person name="Myers G.S."/>
        </authorList>
    </citation>
    <scope>NUCLEOTIDE SEQUENCE [LARGE SCALE GENOMIC DNA]</scope>
    <source>
        <strain evidence="3 4">E58</strain>
    </source>
</reference>
<protein>
    <recommendedName>
        <fullName evidence="2">UPF0235 protein G5S_0576</fullName>
    </recommendedName>
</protein>
<proteinExistence type="inferred from homology"/>
<dbReference type="AlphaFoldDB" id="A0AA34WHY3"/>
<dbReference type="Pfam" id="PF02594">
    <property type="entry name" value="DUF167"/>
    <property type="match status" value="1"/>
</dbReference>
<dbReference type="Gene3D" id="3.30.1200.10">
    <property type="entry name" value="YggU-like"/>
    <property type="match status" value="1"/>
</dbReference>
<dbReference type="SMART" id="SM01152">
    <property type="entry name" value="DUF167"/>
    <property type="match status" value="1"/>
</dbReference>
<dbReference type="EMBL" id="CP002608">
    <property type="protein sequence ID" value="AEB41549.1"/>
    <property type="molecule type" value="Genomic_DNA"/>
</dbReference>
<keyword evidence="4" id="KW-1185">Reference proteome</keyword>
<organism evidence="3 4">
    <name type="scientific">Chlamydia pecorum (strain ATCC VR-628 / DSM 29919 / E58)</name>
    <name type="common">Chlamydophila pecorum</name>
    <dbReference type="NCBI Taxonomy" id="331635"/>
    <lineage>
        <taxon>Bacteria</taxon>
        <taxon>Pseudomonadati</taxon>
        <taxon>Chlamydiota</taxon>
        <taxon>Chlamydiia</taxon>
        <taxon>Chlamydiales</taxon>
        <taxon>Chlamydiaceae</taxon>
        <taxon>Chlamydia/Chlamydophila group</taxon>
        <taxon>Chlamydia</taxon>
    </lineage>
</organism>